<evidence type="ECO:0000313" key="3">
    <source>
        <dbReference type="Proteomes" id="UP000663873"/>
    </source>
</evidence>
<feature type="compositionally biased region" description="Polar residues" evidence="1">
    <location>
        <begin position="250"/>
        <end position="261"/>
    </location>
</feature>
<comment type="caution">
    <text evidence="2">The sequence shown here is derived from an EMBL/GenBank/DDBJ whole genome shotgun (WGS) entry which is preliminary data.</text>
</comment>
<feature type="region of interest" description="Disordered" evidence="1">
    <location>
        <begin position="110"/>
        <end position="131"/>
    </location>
</feature>
<dbReference type="Proteomes" id="UP000663873">
    <property type="component" value="Unassembled WGS sequence"/>
</dbReference>
<evidence type="ECO:0000256" key="1">
    <source>
        <dbReference type="SAM" id="MobiDB-lite"/>
    </source>
</evidence>
<dbReference type="AlphaFoldDB" id="A0A820HH50"/>
<organism evidence="2 3">
    <name type="scientific">Rotaria socialis</name>
    <dbReference type="NCBI Taxonomy" id="392032"/>
    <lineage>
        <taxon>Eukaryota</taxon>
        <taxon>Metazoa</taxon>
        <taxon>Spiralia</taxon>
        <taxon>Gnathifera</taxon>
        <taxon>Rotifera</taxon>
        <taxon>Eurotatoria</taxon>
        <taxon>Bdelloidea</taxon>
        <taxon>Philodinida</taxon>
        <taxon>Philodinidae</taxon>
        <taxon>Rotaria</taxon>
    </lineage>
</organism>
<feature type="non-terminal residue" evidence="2">
    <location>
        <position position="1"/>
    </location>
</feature>
<keyword evidence="3" id="KW-1185">Reference proteome</keyword>
<name>A0A820HH50_9BILA</name>
<accession>A0A820HH50</accession>
<gene>
    <name evidence="2" type="ORF">UJA718_LOCUS12173</name>
</gene>
<sequence length="307" mass="34064">YQFVPPIAAPPPPDMNVLGANVCFSPRTNYYSPIIDECIMMPEAPPFPFNSSGTLYMCPPTFTSMSHSTRYNNNINNNNNNNDVSSYQQTNRRIENVNINDINYTNVNTTINSSSTPSKDSNDTSIIDSTTTSIDDNQNLQQQDILLSTKGIRKCSIADAPIKLVTHDDERDRTSTEYPYVISQPQENVQPSSPNPIEIVTALTKNMKLNVPKTSEVQEPSILTTSTDKTFDTNTFVLKKKERRKLPTMNNENSFNATTEETPPDICSKQSPLNTPTISLDTAVLSRTAAATSSLPQQPSIDPTRVM</sequence>
<evidence type="ECO:0000313" key="2">
    <source>
        <dbReference type="EMBL" id="CAF4293554.1"/>
    </source>
</evidence>
<feature type="region of interest" description="Disordered" evidence="1">
    <location>
        <begin position="250"/>
        <end position="271"/>
    </location>
</feature>
<proteinExistence type="predicted"/>
<protein>
    <submittedName>
        <fullName evidence="2">Uncharacterized protein</fullName>
    </submittedName>
</protein>
<dbReference type="EMBL" id="CAJOBP010001556">
    <property type="protein sequence ID" value="CAF4293554.1"/>
    <property type="molecule type" value="Genomic_DNA"/>
</dbReference>
<reference evidence="2" key="1">
    <citation type="submission" date="2021-02" db="EMBL/GenBank/DDBJ databases">
        <authorList>
            <person name="Nowell W R."/>
        </authorList>
    </citation>
    <scope>NUCLEOTIDE SEQUENCE</scope>
</reference>